<protein>
    <recommendedName>
        <fullName evidence="2">DUF1552 domain-containing protein</fullName>
    </recommendedName>
</protein>
<dbReference type="EMBL" id="UINC01001209">
    <property type="protein sequence ID" value="SUZ74392.1"/>
    <property type="molecule type" value="Genomic_DNA"/>
</dbReference>
<accession>A0A381Q517</accession>
<reference evidence="1" key="1">
    <citation type="submission" date="2018-05" db="EMBL/GenBank/DDBJ databases">
        <authorList>
            <person name="Lanie J.A."/>
            <person name="Ng W.-L."/>
            <person name="Kazmierczak K.M."/>
            <person name="Andrzejewski T.M."/>
            <person name="Davidsen T.M."/>
            <person name="Wayne K.J."/>
            <person name="Tettelin H."/>
            <person name="Glass J.I."/>
            <person name="Rusch D."/>
            <person name="Podicherti R."/>
            <person name="Tsui H.-C.T."/>
            <person name="Winkler M.E."/>
        </authorList>
    </citation>
    <scope>NUCLEOTIDE SEQUENCE</scope>
</reference>
<sequence>MLRGIGATLALPLLDGMVPALSALRATAAQPVKRLGAIYVPNGVEMRAWIPPAEGTALELSPILKPLESVRDRVCVLSGLADKPAIPLEGEGVGDHARAAATWLTGVHAKKTEGPDIRAGVSMDQIAALELGKETQLASLELAVDSVEVLGACDQGYSCAYANTIAWRNPTTPLPMENNPRAVFERLFGAADSTDTAARLARLRQDRSILDFVTAETNVLERRLGAGDRLKLAQYLDAVRDVERRIQRAEEQSDREVPVVEQPVGIPGTFEAHARLMFDLLALAYQTDLTRVSTFMFGKEVSGRSFPEIGVPGGHHGYSHHQNDPNNLAMLAKINTHHIAQFGYFLEKLRATPDGDGSLLDHALFVYGSGISDGNLHFHLDLPILLAGGSSGHLKGGRHLRYPSETPLANLHVSVLDKLGLPMEQFGDSTGPLGYLSDV</sequence>
<dbReference type="Pfam" id="PF07586">
    <property type="entry name" value="HXXSHH"/>
    <property type="match status" value="1"/>
</dbReference>
<dbReference type="InterPro" id="IPR011447">
    <property type="entry name" value="DUF1552"/>
</dbReference>
<organism evidence="1">
    <name type="scientific">marine metagenome</name>
    <dbReference type="NCBI Taxonomy" id="408172"/>
    <lineage>
        <taxon>unclassified sequences</taxon>
        <taxon>metagenomes</taxon>
        <taxon>ecological metagenomes</taxon>
    </lineage>
</organism>
<evidence type="ECO:0000313" key="1">
    <source>
        <dbReference type="EMBL" id="SUZ74392.1"/>
    </source>
</evidence>
<dbReference type="AlphaFoldDB" id="A0A381Q517"/>
<evidence type="ECO:0008006" key="2">
    <source>
        <dbReference type="Google" id="ProtNLM"/>
    </source>
</evidence>
<name>A0A381Q517_9ZZZZ</name>
<gene>
    <name evidence="1" type="ORF">METZ01_LOCUS27246</name>
</gene>
<proteinExistence type="predicted"/>